<evidence type="ECO:0000313" key="11">
    <source>
        <dbReference type="Proteomes" id="UP000016587"/>
    </source>
</evidence>
<proteinExistence type="inferred from homology"/>
<dbReference type="PATRIC" id="fig|1121448.10.peg.2630"/>
<feature type="domain" description="MacB-like periplasmic core" evidence="9">
    <location>
        <begin position="19"/>
        <end position="242"/>
    </location>
</feature>
<feature type="domain" description="ABC3 transporter permease C-terminal" evidence="8">
    <location>
        <begin position="287"/>
        <end position="397"/>
    </location>
</feature>
<dbReference type="OrthoDB" id="9770099at2"/>
<feature type="transmembrane region" description="Helical" evidence="7">
    <location>
        <begin position="330"/>
        <end position="357"/>
    </location>
</feature>
<dbReference type="STRING" id="1121448.DGI_2674"/>
<keyword evidence="3 7" id="KW-0812">Transmembrane</keyword>
<comment type="subcellular location">
    <subcellularLocation>
        <location evidence="1">Cell membrane</location>
        <topology evidence="1">Multi-pass membrane protein</topology>
    </subcellularLocation>
</comment>
<sequence>MWLSLKIALASLAVHKLRTILAMLGVFLGALALTGVQHVSKSMVRQAEMETEKLGPNLFAAVSGQVRFRRSGATTGTLAHTFTIADALTLQGSLPGVLAGSPFAQKSIPLKFNAIQIAATLVGVWPDYARVRSLEMAHGRFITPQDEAGRAMVCVLGWAIAERLFDDPARAVGQSIRAYRATLHVVGVSSPKGADLAGSNQDEQAYVPLDTFMRRLSNQDWINGVYLELAPTADKAALKTAAAEMLRQRHRIGPGQREDFSVLTAEDTIRLQRQALDLVGTLGLISSSISFSVGGLGILSIMILLVRARRLEIGVRRAAGARRADIIRQFLLEAGLMAGVGGLLGVAGAMLLMFAAAQFGKLPFVADPLLLAGALAGSTLLGLAAGAYPAWHASRLQILDVLKPGA</sequence>
<dbReference type="PANTHER" id="PTHR30572:SF4">
    <property type="entry name" value="ABC TRANSPORTER PERMEASE YTRF"/>
    <property type="match status" value="1"/>
</dbReference>
<evidence type="ECO:0000313" key="10">
    <source>
        <dbReference type="EMBL" id="AGW14405.1"/>
    </source>
</evidence>
<evidence type="ECO:0000259" key="8">
    <source>
        <dbReference type="Pfam" id="PF02687"/>
    </source>
</evidence>
<evidence type="ECO:0000256" key="5">
    <source>
        <dbReference type="ARBA" id="ARBA00023136"/>
    </source>
</evidence>
<dbReference type="Proteomes" id="UP000016587">
    <property type="component" value="Chromosome"/>
</dbReference>
<dbReference type="EMBL" id="CP006585">
    <property type="protein sequence ID" value="AGW14405.1"/>
    <property type="molecule type" value="Genomic_DNA"/>
</dbReference>
<reference evidence="11" key="2">
    <citation type="submission" date="2013-07" db="EMBL/GenBank/DDBJ databases">
        <authorList>
            <person name="Morais-Silva F.O."/>
            <person name="Rezende A.M."/>
            <person name="Pimentel C."/>
            <person name="Resende D.M."/>
            <person name="Santos C.I."/>
            <person name="Clemente C."/>
            <person name="de Oliveira L.M."/>
            <person name="da Silva S.M."/>
            <person name="Costa D.A."/>
            <person name="Varela-Raposo A."/>
            <person name="Horacio E.C.A."/>
            <person name="Matos M."/>
            <person name="Flores O."/>
            <person name="Ruiz J.C."/>
            <person name="Rodrigues-Pousada C."/>
        </authorList>
    </citation>
    <scope>NUCLEOTIDE SEQUENCE [LARGE SCALE GENOMIC DNA]</scope>
    <source>
        <strain evidence="11">ATCC 19364 / DSM 1382 / NCIMB 9332 / VKM B-1759</strain>
    </source>
</reference>
<dbReference type="KEGG" id="dgg:DGI_2674"/>
<dbReference type="Pfam" id="PF12704">
    <property type="entry name" value="MacB_PCD"/>
    <property type="match status" value="1"/>
</dbReference>
<dbReference type="HOGENOM" id="CLU_000604_8_0_7"/>
<evidence type="ECO:0000256" key="7">
    <source>
        <dbReference type="SAM" id="Phobius"/>
    </source>
</evidence>
<evidence type="ECO:0000256" key="1">
    <source>
        <dbReference type="ARBA" id="ARBA00004651"/>
    </source>
</evidence>
<dbReference type="InterPro" id="IPR003838">
    <property type="entry name" value="ABC3_permease_C"/>
</dbReference>
<evidence type="ECO:0000256" key="6">
    <source>
        <dbReference type="ARBA" id="ARBA00038076"/>
    </source>
</evidence>
<evidence type="ECO:0000256" key="2">
    <source>
        <dbReference type="ARBA" id="ARBA00022475"/>
    </source>
</evidence>
<dbReference type="eggNOG" id="COG0577">
    <property type="taxonomic scope" value="Bacteria"/>
</dbReference>
<dbReference type="RefSeq" id="WP_021761421.1">
    <property type="nucleotide sequence ID" value="NC_022444.1"/>
</dbReference>
<keyword evidence="4 7" id="KW-1133">Transmembrane helix</keyword>
<evidence type="ECO:0008006" key="12">
    <source>
        <dbReference type="Google" id="ProtNLM"/>
    </source>
</evidence>
<dbReference type="PANTHER" id="PTHR30572">
    <property type="entry name" value="MEMBRANE COMPONENT OF TRANSPORTER-RELATED"/>
    <property type="match status" value="1"/>
</dbReference>
<dbReference type="InterPro" id="IPR025857">
    <property type="entry name" value="MacB_PCD"/>
</dbReference>
<accession>T2GCU6</accession>
<dbReference type="Pfam" id="PF02687">
    <property type="entry name" value="FtsX"/>
    <property type="match status" value="1"/>
</dbReference>
<name>T2GCU6_MEGG1</name>
<evidence type="ECO:0000259" key="9">
    <source>
        <dbReference type="Pfam" id="PF12704"/>
    </source>
</evidence>
<organism evidence="10 11">
    <name type="scientific">Megalodesulfovibrio gigas (strain ATCC 19364 / DSM 1382 / NCIMB 9332 / VKM B-1759)</name>
    <name type="common">Desulfovibrio gigas</name>
    <dbReference type="NCBI Taxonomy" id="1121448"/>
    <lineage>
        <taxon>Bacteria</taxon>
        <taxon>Pseudomonadati</taxon>
        <taxon>Thermodesulfobacteriota</taxon>
        <taxon>Desulfovibrionia</taxon>
        <taxon>Desulfovibrionales</taxon>
        <taxon>Desulfovibrionaceae</taxon>
        <taxon>Megalodesulfovibrio</taxon>
    </lineage>
</organism>
<dbReference type="GO" id="GO:0022857">
    <property type="term" value="F:transmembrane transporter activity"/>
    <property type="evidence" value="ECO:0007669"/>
    <property type="project" value="TreeGrafter"/>
</dbReference>
<feature type="transmembrane region" description="Helical" evidence="7">
    <location>
        <begin position="278"/>
        <end position="306"/>
    </location>
</feature>
<gene>
    <name evidence="10" type="ORF">DGI_2674</name>
</gene>
<keyword evidence="2" id="KW-1003">Cell membrane</keyword>
<comment type="similarity">
    <text evidence="6">Belongs to the ABC-4 integral membrane protein family.</text>
</comment>
<evidence type="ECO:0000256" key="4">
    <source>
        <dbReference type="ARBA" id="ARBA00022989"/>
    </source>
</evidence>
<protein>
    <recommendedName>
        <fullName evidence="12">ABC transporter permease</fullName>
    </recommendedName>
</protein>
<reference evidence="10 11" key="1">
    <citation type="journal article" date="2013" name="J. Bacteriol.">
        <title>Roles of HynAB and Ech, the only two hydrogenases found in the model sulfate reducer Desulfovibrio gigas.</title>
        <authorList>
            <person name="Morais-Silva F.O."/>
            <person name="Santos C.I."/>
            <person name="Rodrigues R."/>
            <person name="Pereira I.A."/>
            <person name="Rodrigues-Pousada C."/>
        </authorList>
    </citation>
    <scope>NUCLEOTIDE SEQUENCE [LARGE SCALE GENOMIC DNA]</scope>
    <source>
        <strain evidence="11">ATCC 19364 / DSM 1382 / NCIMB 9332 / VKM B-1759</strain>
    </source>
</reference>
<dbReference type="AlphaFoldDB" id="T2GCU6"/>
<feature type="transmembrane region" description="Helical" evidence="7">
    <location>
        <begin position="369"/>
        <end position="391"/>
    </location>
</feature>
<dbReference type="GO" id="GO:0005886">
    <property type="term" value="C:plasma membrane"/>
    <property type="evidence" value="ECO:0007669"/>
    <property type="project" value="UniProtKB-SubCell"/>
</dbReference>
<evidence type="ECO:0000256" key="3">
    <source>
        <dbReference type="ARBA" id="ARBA00022692"/>
    </source>
</evidence>
<keyword evidence="11" id="KW-1185">Reference proteome</keyword>
<dbReference type="InterPro" id="IPR050250">
    <property type="entry name" value="Macrolide_Exporter_MacB"/>
</dbReference>
<keyword evidence="5 7" id="KW-0472">Membrane</keyword>
<feature type="transmembrane region" description="Helical" evidence="7">
    <location>
        <begin position="20"/>
        <end position="39"/>
    </location>
</feature>